<comment type="caution">
    <text evidence="4">The sequence shown here is derived from an EMBL/GenBank/DDBJ whole genome shotgun (WGS) entry which is preliminary data.</text>
</comment>
<dbReference type="EMBL" id="CATNWA010014655">
    <property type="protein sequence ID" value="CAI9574372.1"/>
    <property type="molecule type" value="Genomic_DNA"/>
</dbReference>
<reference evidence="4" key="1">
    <citation type="submission" date="2023-05" db="EMBL/GenBank/DDBJ databases">
        <authorList>
            <person name="Stuckert A."/>
        </authorList>
    </citation>
    <scope>NUCLEOTIDE SEQUENCE</scope>
</reference>
<evidence type="ECO:0000256" key="2">
    <source>
        <dbReference type="RuleBase" id="RU361185"/>
    </source>
</evidence>
<organism evidence="4 5">
    <name type="scientific">Staurois parvus</name>
    <dbReference type="NCBI Taxonomy" id="386267"/>
    <lineage>
        <taxon>Eukaryota</taxon>
        <taxon>Metazoa</taxon>
        <taxon>Chordata</taxon>
        <taxon>Craniata</taxon>
        <taxon>Vertebrata</taxon>
        <taxon>Euteleostomi</taxon>
        <taxon>Amphibia</taxon>
        <taxon>Batrachia</taxon>
        <taxon>Anura</taxon>
        <taxon>Neobatrachia</taxon>
        <taxon>Ranoidea</taxon>
        <taxon>Ranidae</taxon>
        <taxon>Staurois</taxon>
    </lineage>
</organism>
<feature type="non-terminal residue" evidence="4">
    <location>
        <position position="98"/>
    </location>
</feature>
<evidence type="ECO:0000259" key="3">
    <source>
        <dbReference type="Pfam" id="PF01055"/>
    </source>
</evidence>
<dbReference type="Proteomes" id="UP001162483">
    <property type="component" value="Unassembled WGS sequence"/>
</dbReference>
<dbReference type="SUPFAM" id="SSF51445">
    <property type="entry name" value="(Trans)glycosidases"/>
    <property type="match status" value="1"/>
</dbReference>
<sequence length="98" mass="11311">DVTLQPTPAITYRTIGGILDFFIILGTTPESVVQQYTKLIGHPVMPAYWSLGFQLCRYGYNNDSEIEQLYKDMVAAQIPYDVQYADIDYMERQMDFTL</sequence>
<accession>A0ABN9DSK2</accession>
<proteinExistence type="inferred from homology"/>
<dbReference type="InterPro" id="IPR000322">
    <property type="entry name" value="Glyco_hydro_31_TIM"/>
</dbReference>
<evidence type="ECO:0000313" key="4">
    <source>
        <dbReference type="EMBL" id="CAI9574372.1"/>
    </source>
</evidence>
<comment type="similarity">
    <text evidence="1 2">Belongs to the glycosyl hydrolase 31 family.</text>
</comment>
<dbReference type="PANTHER" id="PTHR22762:SF133">
    <property type="entry name" value="P-TYPE DOMAIN-CONTAINING PROTEIN"/>
    <property type="match status" value="1"/>
</dbReference>
<dbReference type="Gene3D" id="3.20.20.80">
    <property type="entry name" value="Glycosidases"/>
    <property type="match status" value="1"/>
</dbReference>
<gene>
    <name evidence="4" type="ORF">SPARVUS_LOCUS7956340</name>
</gene>
<evidence type="ECO:0000256" key="1">
    <source>
        <dbReference type="ARBA" id="ARBA00007806"/>
    </source>
</evidence>
<feature type="domain" description="Glycoside hydrolase family 31 TIM barrel" evidence="3">
    <location>
        <begin position="43"/>
        <end position="98"/>
    </location>
</feature>
<feature type="non-terminal residue" evidence="4">
    <location>
        <position position="1"/>
    </location>
</feature>
<keyword evidence="2" id="KW-0326">Glycosidase</keyword>
<dbReference type="Pfam" id="PF01055">
    <property type="entry name" value="Glyco_hydro_31_2nd"/>
    <property type="match status" value="1"/>
</dbReference>
<dbReference type="Gene3D" id="2.60.40.1760">
    <property type="entry name" value="glycosyl hydrolase (family 31)"/>
    <property type="match status" value="1"/>
</dbReference>
<dbReference type="CDD" id="cd14752">
    <property type="entry name" value="GH31_N"/>
    <property type="match status" value="1"/>
</dbReference>
<evidence type="ECO:0000313" key="5">
    <source>
        <dbReference type="Proteomes" id="UP001162483"/>
    </source>
</evidence>
<keyword evidence="2" id="KW-0378">Hydrolase</keyword>
<protein>
    <recommendedName>
        <fullName evidence="3">Glycoside hydrolase family 31 TIM barrel domain-containing protein</fullName>
    </recommendedName>
</protein>
<keyword evidence="5" id="KW-1185">Reference proteome</keyword>
<dbReference type="InterPro" id="IPR017853">
    <property type="entry name" value="GH"/>
</dbReference>
<name>A0ABN9DSK2_9NEOB</name>
<dbReference type="PANTHER" id="PTHR22762">
    <property type="entry name" value="ALPHA-GLUCOSIDASE"/>
    <property type="match status" value="1"/>
</dbReference>